<dbReference type="SMART" id="SM00317">
    <property type="entry name" value="SET"/>
    <property type="match status" value="1"/>
</dbReference>
<dbReference type="PANTHER" id="PTHR47332">
    <property type="entry name" value="SET DOMAIN-CONTAINING PROTEIN 5"/>
    <property type="match status" value="1"/>
</dbReference>
<dbReference type="PROSITE" id="PS50280">
    <property type="entry name" value="SET"/>
    <property type="match status" value="1"/>
</dbReference>
<organism evidence="3 4">
    <name type="scientific">Mycena rosella</name>
    <name type="common">Pink bonnet</name>
    <name type="synonym">Agaricus rosellus</name>
    <dbReference type="NCBI Taxonomy" id="1033263"/>
    <lineage>
        <taxon>Eukaryota</taxon>
        <taxon>Fungi</taxon>
        <taxon>Dikarya</taxon>
        <taxon>Basidiomycota</taxon>
        <taxon>Agaricomycotina</taxon>
        <taxon>Agaricomycetes</taxon>
        <taxon>Agaricomycetidae</taxon>
        <taxon>Agaricales</taxon>
        <taxon>Marasmiineae</taxon>
        <taxon>Mycenaceae</taxon>
        <taxon>Mycena</taxon>
    </lineage>
</organism>
<feature type="domain" description="SET" evidence="2">
    <location>
        <begin position="130"/>
        <end position="297"/>
    </location>
</feature>
<gene>
    <name evidence="3" type="ORF">B0H17DRAFT_1304004</name>
</gene>
<dbReference type="SUPFAM" id="SSF82199">
    <property type="entry name" value="SET domain"/>
    <property type="match status" value="1"/>
</dbReference>
<sequence length="346" mass="38153">MKRGFLKTSKTQARPLGPVPAPQPDSKTWASISTFLSAKFKLVRTVFSRPEYETNDSTILAVPEGLKEKIRYQECDPHGGSTPDCMTFTTLPNGMEPGEPVTECFFFPGSKEVFMNLRGFPQPMVHPSTPAFRMAATPDKGTALFSTRKLKAGDHILTERPLFVGARGAPTEYHANLTREQNTQYALNTLEQHFEISFKRMSTESKEAFMALANSHKEDGSGPLVGVVRTNGLRLSGLRPGVKGDMGSYTAVCKDISRLNHSCSPNTSARFDMLSFSYQLFAVHDIAKGEELTYQYTPINCSAAERNKALVPYGFVCACTACTNAPTSDPRRAAIEAFRPVVTEWV</sequence>
<keyword evidence="4" id="KW-1185">Reference proteome</keyword>
<dbReference type="AlphaFoldDB" id="A0AAD7GE12"/>
<reference evidence="3" key="1">
    <citation type="submission" date="2023-03" db="EMBL/GenBank/DDBJ databases">
        <title>Massive genome expansion in bonnet fungi (Mycena s.s.) driven by repeated elements and novel gene families across ecological guilds.</title>
        <authorList>
            <consortium name="Lawrence Berkeley National Laboratory"/>
            <person name="Harder C.B."/>
            <person name="Miyauchi S."/>
            <person name="Viragh M."/>
            <person name="Kuo A."/>
            <person name="Thoen E."/>
            <person name="Andreopoulos B."/>
            <person name="Lu D."/>
            <person name="Skrede I."/>
            <person name="Drula E."/>
            <person name="Henrissat B."/>
            <person name="Morin E."/>
            <person name="Kohler A."/>
            <person name="Barry K."/>
            <person name="LaButti K."/>
            <person name="Morin E."/>
            <person name="Salamov A."/>
            <person name="Lipzen A."/>
            <person name="Mereny Z."/>
            <person name="Hegedus B."/>
            <person name="Baldrian P."/>
            <person name="Stursova M."/>
            <person name="Weitz H."/>
            <person name="Taylor A."/>
            <person name="Grigoriev I.V."/>
            <person name="Nagy L.G."/>
            <person name="Martin F."/>
            <person name="Kauserud H."/>
        </authorList>
    </citation>
    <scope>NUCLEOTIDE SEQUENCE</scope>
    <source>
        <strain evidence="3">CBHHK067</strain>
    </source>
</reference>
<accession>A0AAD7GE12</accession>
<evidence type="ECO:0000313" key="4">
    <source>
        <dbReference type="Proteomes" id="UP001221757"/>
    </source>
</evidence>
<dbReference type="InterPro" id="IPR001214">
    <property type="entry name" value="SET_dom"/>
</dbReference>
<name>A0AAD7GE12_MYCRO</name>
<dbReference type="InterPro" id="IPR046341">
    <property type="entry name" value="SET_dom_sf"/>
</dbReference>
<dbReference type="Proteomes" id="UP001221757">
    <property type="component" value="Unassembled WGS sequence"/>
</dbReference>
<evidence type="ECO:0000256" key="1">
    <source>
        <dbReference type="SAM" id="MobiDB-lite"/>
    </source>
</evidence>
<dbReference type="Pfam" id="PF00856">
    <property type="entry name" value="SET"/>
    <property type="match status" value="1"/>
</dbReference>
<proteinExistence type="predicted"/>
<dbReference type="CDD" id="cd20071">
    <property type="entry name" value="SET_SMYD"/>
    <property type="match status" value="1"/>
</dbReference>
<feature type="region of interest" description="Disordered" evidence="1">
    <location>
        <begin position="1"/>
        <end position="26"/>
    </location>
</feature>
<dbReference type="PANTHER" id="PTHR47332:SF6">
    <property type="entry name" value="SET DOMAIN-CONTAINING PROTEIN"/>
    <property type="match status" value="1"/>
</dbReference>
<dbReference type="Gene3D" id="2.170.270.10">
    <property type="entry name" value="SET domain"/>
    <property type="match status" value="1"/>
</dbReference>
<evidence type="ECO:0000313" key="3">
    <source>
        <dbReference type="EMBL" id="KAJ7686562.1"/>
    </source>
</evidence>
<dbReference type="InterPro" id="IPR053185">
    <property type="entry name" value="SET_domain_protein"/>
</dbReference>
<comment type="caution">
    <text evidence="3">The sequence shown here is derived from an EMBL/GenBank/DDBJ whole genome shotgun (WGS) entry which is preliminary data.</text>
</comment>
<protein>
    <recommendedName>
        <fullName evidence="2">SET domain-containing protein</fullName>
    </recommendedName>
</protein>
<evidence type="ECO:0000259" key="2">
    <source>
        <dbReference type="PROSITE" id="PS50280"/>
    </source>
</evidence>
<dbReference type="EMBL" id="JARKIE010000095">
    <property type="protein sequence ID" value="KAJ7686562.1"/>
    <property type="molecule type" value="Genomic_DNA"/>
</dbReference>